<keyword evidence="4" id="KW-1003">Cell membrane</keyword>
<gene>
    <name evidence="16" type="ORF">DS2_00655</name>
</gene>
<feature type="domain" description="PAS" evidence="11">
    <location>
        <begin position="437"/>
        <end position="489"/>
    </location>
</feature>
<comment type="caution">
    <text evidence="16">The sequence shown here is derived from an EMBL/GenBank/DDBJ whole genome shotgun (WGS) entry which is preliminary data.</text>
</comment>
<evidence type="ECO:0000256" key="4">
    <source>
        <dbReference type="ARBA" id="ARBA00022475"/>
    </source>
</evidence>
<dbReference type="SUPFAM" id="SSF55785">
    <property type="entry name" value="PYP-like sensor domain (PAS domain)"/>
    <property type="match status" value="1"/>
</dbReference>
<dbReference type="GO" id="GO:0071732">
    <property type="term" value="P:cellular response to nitric oxide"/>
    <property type="evidence" value="ECO:0007669"/>
    <property type="project" value="UniProtKB-ARBA"/>
</dbReference>
<dbReference type="Gene3D" id="6.10.340.10">
    <property type="match status" value="1"/>
</dbReference>
<evidence type="ECO:0000256" key="10">
    <source>
        <dbReference type="SAM" id="Phobius"/>
    </source>
</evidence>
<dbReference type="Gene3D" id="3.30.450.20">
    <property type="entry name" value="PAS domain"/>
    <property type="match status" value="2"/>
</dbReference>
<dbReference type="InterPro" id="IPR029787">
    <property type="entry name" value="Nucleotide_cyclase"/>
</dbReference>
<dbReference type="FunFam" id="3.30.70.270:FF:000001">
    <property type="entry name" value="Diguanylate cyclase domain protein"/>
    <property type="match status" value="1"/>
</dbReference>
<dbReference type="Gene3D" id="3.20.20.450">
    <property type="entry name" value="EAL domain"/>
    <property type="match status" value="1"/>
</dbReference>
<evidence type="ECO:0000313" key="16">
    <source>
        <dbReference type="EMBL" id="EWH12188.1"/>
    </source>
</evidence>
<dbReference type="Pfam" id="PF13426">
    <property type="entry name" value="PAS_9"/>
    <property type="match status" value="1"/>
</dbReference>
<dbReference type="InterPro" id="IPR000700">
    <property type="entry name" value="PAS-assoc_C"/>
</dbReference>
<feature type="domain" description="HAMP" evidence="14">
    <location>
        <begin position="373"/>
        <end position="422"/>
    </location>
</feature>
<comment type="subcellular location">
    <subcellularLocation>
        <location evidence="2">Cell membrane</location>
        <topology evidence="2">Multi-pass membrane protein</topology>
    </subcellularLocation>
</comment>
<evidence type="ECO:0000256" key="7">
    <source>
        <dbReference type="ARBA" id="ARBA00022989"/>
    </source>
</evidence>
<dbReference type="PROSITE" id="PS50885">
    <property type="entry name" value="HAMP"/>
    <property type="match status" value="1"/>
</dbReference>
<dbReference type="CDD" id="cd01948">
    <property type="entry name" value="EAL"/>
    <property type="match status" value="1"/>
</dbReference>
<dbReference type="Pfam" id="PF00990">
    <property type="entry name" value="GGDEF"/>
    <property type="match status" value="1"/>
</dbReference>
<dbReference type="PROSITE" id="PS50887">
    <property type="entry name" value="GGDEF"/>
    <property type="match status" value="1"/>
</dbReference>
<dbReference type="InterPro" id="IPR001633">
    <property type="entry name" value="EAL_dom"/>
</dbReference>
<dbReference type="CDD" id="cd00130">
    <property type="entry name" value="PAS"/>
    <property type="match status" value="1"/>
</dbReference>
<dbReference type="EC" id="3.1.4.52" evidence="3"/>
<evidence type="ECO:0000259" key="12">
    <source>
        <dbReference type="PROSITE" id="PS50113"/>
    </source>
</evidence>
<feature type="domain" description="PAC" evidence="12">
    <location>
        <begin position="509"/>
        <end position="561"/>
    </location>
</feature>
<dbReference type="GO" id="GO:0007165">
    <property type="term" value="P:signal transduction"/>
    <property type="evidence" value="ECO:0007669"/>
    <property type="project" value="InterPro"/>
</dbReference>
<protein>
    <recommendedName>
        <fullName evidence="3">cyclic-guanylate-specific phosphodiesterase</fullName>
        <ecNumber evidence="3">3.1.4.52</ecNumber>
    </recommendedName>
</protein>
<dbReference type="Pfam" id="PF02743">
    <property type="entry name" value="dCache_1"/>
    <property type="match status" value="1"/>
</dbReference>
<dbReference type="PROSITE" id="PS50112">
    <property type="entry name" value="PAS"/>
    <property type="match status" value="1"/>
</dbReference>
<dbReference type="SUPFAM" id="SSF141868">
    <property type="entry name" value="EAL domain-like"/>
    <property type="match status" value="1"/>
</dbReference>
<reference evidence="16 17" key="1">
    <citation type="journal article" date="2014" name="Genome Announc.">
        <title>Draft Genome Sequence of the Agar-Degrading Bacterium Catenovulum sp. Strain DS-2, Isolated from Intestines of Haliotis diversicolor.</title>
        <authorList>
            <person name="Shan D."/>
            <person name="Li X."/>
            <person name="Gu Z."/>
            <person name="Wei G."/>
            <person name="Gao Z."/>
            <person name="Shao Z."/>
        </authorList>
    </citation>
    <scope>NUCLEOTIDE SEQUENCE [LARGE SCALE GENOMIC DNA]</scope>
    <source>
        <strain evidence="16 17">DS-2</strain>
    </source>
</reference>
<dbReference type="InterPro" id="IPR043128">
    <property type="entry name" value="Rev_trsase/Diguanyl_cyclase"/>
</dbReference>
<dbReference type="Proteomes" id="UP000019276">
    <property type="component" value="Unassembled WGS sequence"/>
</dbReference>
<evidence type="ECO:0000259" key="14">
    <source>
        <dbReference type="PROSITE" id="PS50885"/>
    </source>
</evidence>
<sequence length="1003" mass="112528">MQWIKAKVFHSLSIKATLAVLVSCLALGMVGGFLLSKDQNSYLSQSAHDEARQIALLQADMLNQHLAHLVSLGSYSHQQLSQLIADFYAQDISATEPASATGIHASIDSAIYYSDKSKLDAQLIALANFLNAHWPRLATPIAAQFSGYYFIGKQQFAVTYPAKLATDLPAKHSFDKDIFYKVGTPTYNPTRQPVWTPVYYDDIQNTWMTTLVIPVYLDGNFVGVAGADFVLDNVTQLVSQNVRGLVGQEVFIFDNKGNLIFHPKFNKVITSQHARLSTQLNNFQNAPDFSQKIIREALVNGRFRGEKVFMVDHQFPVAVGNIASLNWYIAVVDVSDSVNSYLASYNKKLYLGFAAAAFVFALLIYWLLNETILKRLKTVTQALSKHQQGQIDLGHLLEEKDEIGVVARSINALSGEVNSLIDGLNEKIKEKELAELAAVKLSNAVKHSETAIAITNDKFEIEFVNPKFVEMCGREEDELIGNHLKIVFDQHMAWMLDAAFEQLQLGHAWKGELLMVHSNGSEVWVAQTFSPMTEDVNGGKHFVSATQDISMMKDNQREMEKLAYHDPLTDLYNRTFFKAQLTKSLEMTKRGHFAFALFYFDLDQFKRVNDTLGHEAGDELLIEIARRLVRRLRAEDTIARLGGDEFAVILSGVATVERASAMATDIQNVIREPVQLSGAEVLVSASIGITMSPKDAMSIETLLRNADLAMYRAKAAGRSTHYFFTDDLDKAVQESLLIESELRVALREYQFQLFYQPQIDLKTGKLFGFEALIRWNHPERGMVSPAIFIPVAEQSGLIVELGEWVLAEASMFIARLNHRYNENYTVAVNLSARQFKDKSVAKVIKSSIINARIKPEWLDIEITESMLMGDINEALHQLDDIKALGVQMSIDDFGTGYSSLSYLKKFPVDTLKVDRAFIKDIPDDTDDMAISDAIIALAHKLNMKVIAEGVETAEHVEFLVQNHCQIGQGYLFSQPIDEESLYKFIDNSTKPYMHLFEKPTAIK</sequence>
<feature type="domain" description="GGDEF" evidence="15">
    <location>
        <begin position="593"/>
        <end position="726"/>
    </location>
</feature>
<feature type="domain" description="EAL" evidence="13">
    <location>
        <begin position="735"/>
        <end position="989"/>
    </location>
</feature>
<dbReference type="PROSITE" id="PS50113">
    <property type="entry name" value="PAC"/>
    <property type="match status" value="1"/>
</dbReference>
<dbReference type="NCBIfam" id="TIGR00254">
    <property type="entry name" value="GGDEF"/>
    <property type="match status" value="1"/>
</dbReference>
<accession>W7QWS1</accession>
<dbReference type="InterPro" id="IPR000160">
    <property type="entry name" value="GGDEF_dom"/>
</dbReference>
<dbReference type="InterPro" id="IPR033479">
    <property type="entry name" value="dCache_1"/>
</dbReference>
<evidence type="ECO:0000259" key="13">
    <source>
        <dbReference type="PROSITE" id="PS50883"/>
    </source>
</evidence>
<dbReference type="InterPro" id="IPR035919">
    <property type="entry name" value="EAL_sf"/>
</dbReference>
<dbReference type="CDD" id="cd12913">
    <property type="entry name" value="PDC1_MCP_like"/>
    <property type="match status" value="1"/>
</dbReference>
<keyword evidence="17" id="KW-1185">Reference proteome</keyword>
<dbReference type="Gene3D" id="3.30.70.270">
    <property type="match status" value="1"/>
</dbReference>
<dbReference type="STRING" id="1328313.DS2_00655"/>
<keyword evidence="8 10" id="KW-0472">Membrane</keyword>
<dbReference type="EMBL" id="ARZY01000001">
    <property type="protein sequence ID" value="EWH12188.1"/>
    <property type="molecule type" value="Genomic_DNA"/>
</dbReference>
<dbReference type="Pfam" id="PF00563">
    <property type="entry name" value="EAL"/>
    <property type="match status" value="1"/>
</dbReference>
<proteinExistence type="predicted"/>
<dbReference type="SUPFAM" id="SSF55073">
    <property type="entry name" value="Nucleotide cyclase"/>
    <property type="match status" value="1"/>
</dbReference>
<dbReference type="OrthoDB" id="8553030at2"/>
<dbReference type="PANTHER" id="PTHR44757:SF2">
    <property type="entry name" value="BIOFILM ARCHITECTURE MAINTENANCE PROTEIN MBAA"/>
    <property type="match status" value="1"/>
</dbReference>
<dbReference type="CDD" id="cd01949">
    <property type="entry name" value="GGDEF"/>
    <property type="match status" value="1"/>
</dbReference>
<dbReference type="GO" id="GO:0005886">
    <property type="term" value="C:plasma membrane"/>
    <property type="evidence" value="ECO:0007669"/>
    <property type="project" value="UniProtKB-SubCell"/>
</dbReference>
<evidence type="ECO:0000259" key="11">
    <source>
        <dbReference type="PROSITE" id="PS50112"/>
    </source>
</evidence>
<comment type="catalytic activity">
    <reaction evidence="9">
        <text>3',3'-c-di-GMP + H2O = 5'-phosphoguanylyl(3'-&gt;5')guanosine + H(+)</text>
        <dbReference type="Rhea" id="RHEA:24902"/>
        <dbReference type="ChEBI" id="CHEBI:15377"/>
        <dbReference type="ChEBI" id="CHEBI:15378"/>
        <dbReference type="ChEBI" id="CHEBI:58754"/>
        <dbReference type="ChEBI" id="CHEBI:58805"/>
        <dbReference type="EC" id="3.1.4.52"/>
    </reaction>
    <physiologicalReaction direction="left-to-right" evidence="9">
        <dbReference type="Rhea" id="RHEA:24903"/>
    </physiologicalReaction>
</comment>
<evidence type="ECO:0000256" key="3">
    <source>
        <dbReference type="ARBA" id="ARBA00012282"/>
    </source>
</evidence>
<evidence type="ECO:0000256" key="1">
    <source>
        <dbReference type="ARBA" id="ARBA00001946"/>
    </source>
</evidence>
<keyword evidence="5" id="KW-0973">c-di-GMP</keyword>
<name>W7QWS1_9ALTE</name>
<evidence type="ECO:0000256" key="5">
    <source>
        <dbReference type="ARBA" id="ARBA00022636"/>
    </source>
</evidence>
<dbReference type="NCBIfam" id="TIGR00229">
    <property type="entry name" value="sensory_box"/>
    <property type="match status" value="1"/>
</dbReference>
<dbReference type="SMART" id="SM00267">
    <property type="entry name" value="GGDEF"/>
    <property type="match status" value="1"/>
</dbReference>
<evidence type="ECO:0000256" key="2">
    <source>
        <dbReference type="ARBA" id="ARBA00004651"/>
    </source>
</evidence>
<dbReference type="InterPro" id="IPR035965">
    <property type="entry name" value="PAS-like_dom_sf"/>
</dbReference>
<dbReference type="PATRIC" id="fig|1328313.3.peg.139"/>
<dbReference type="AlphaFoldDB" id="W7QWS1"/>
<dbReference type="eggNOG" id="COG5001">
    <property type="taxonomic scope" value="Bacteria"/>
</dbReference>
<dbReference type="SMART" id="SM00052">
    <property type="entry name" value="EAL"/>
    <property type="match status" value="1"/>
</dbReference>
<evidence type="ECO:0000256" key="6">
    <source>
        <dbReference type="ARBA" id="ARBA00022692"/>
    </source>
</evidence>
<dbReference type="InterPro" id="IPR000014">
    <property type="entry name" value="PAS"/>
</dbReference>
<keyword evidence="6 10" id="KW-0812">Transmembrane</keyword>
<dbReference type="InterPro" id="IPR003660">
    <property type="entry name" value="HAMP_dom"/>
</dbReference>
<dbReference type="FunFam" id="3.20.20.450:FF:000001">
    <property type="entry name" value="Cyclic di-GMP phosphodiesterase yahA"/>
    <property type="match status" value="1"/>
</dbReference>
<evidence type="ECO:0000256" key="8">
    <source>
        <dbReference type="ARBA" id="ARBA00023136"/>
    </source>
</evidence>
<evidence type="ECO:0000313" key="17">
    <source>
        <dbReference type="Proteomes" id="UP000019276"/>
    </source>
</evidence>
<dbReference type="InterPro" id="IPR052155">
    <property type="entry name" value="Biofilm_reg_signaling"/>
</dbReference>
<dbReference type="PANTHER" id="PTHR44757">
    <property type="entry name" value="DIGUANYLATE CYCLASE DGCP"/>
    <property type="match status" value="1"/>
</dbReference>
<dbReference type="RefSeq" id="WP_051479485.1">
    <property type="nucleotide sequence ID" value="NZ_ARZY01000001.1"/>
</dbReference>
<dbReference type="PROSITE" id="PS50883">
    <property type="entry name" value="EAL"/>
    <property type="match status" value="1"/>
</dbReference>
<evidence type="ECO:0000259" key="15">
    <source>
        <dbReference type="PROSITE" id="PS50887"/>
    </source>
</evidence>
<feature type="transmembrane region" description="Helical" evidence="10">
    <location>
        <begin position="349"/>
        <end position="368"/>
    </location>
</feature>
<evidence type="ECO:0000256" key="9">
    <source>
        <dbReference type="ARBA" id="ARBA00051114"/>
    </source>
</evidence>
<organism evidence="16 17">
    <name type="scientific">Catenovulum agarivorans DS-2</name>
    <dbReference type="NCBI Taxonomy" id="1328313"/>
    <lineage>
        <taxon>Bacteria</taxon>
        <taxon>Pseudomonadati</taxon>
        <taxon>Pseudomonadota</taxon>
        <taxon>Gammaproteobacteria</taxon>
        <taxon>Alteromonadales</taxon>
        <taxon>Alteromonadaceae</taxon>
        <taxon>Catenovulum</taxon>
    </lineage>
</organism>
<comment type="cofactor">
    <cofactor evidence="1">
        <name>Mg(2+)</name>
        <dbReference type="ChEBI" id="CHEBI:18420"/>
    </cofactor>
</comment>
<dbReference type="GO" id="GO:0071111">
    <property type="term" value="F:cyclic-guanylate-specific phosphodiesterase activity"/>
    <property type="evidence" value="ECO:0007669"/>
    <property type="project" value="UniProtKB-EC"/>
</dbReference>
<keyword evidence="7 10" id="KW-1133">Transmembrane helix</keyword>